<comment type="caution">
    <text evidence="2">The sequence shown here is derived from an EMBL/GenBank/DDBJ whole genome shotgun (WGS) entry which is preliminary data.</text>
</comment>
<dbReference type="RefSeq" id="XP_038782150.1">
    <property type="nucleotide sequence ID" value="XM_038935059.1"/>
</dbReference>
<reference evidence="2" key="2">
    <citation type="submission" date="2020-08" db="EMBL/GenBank/DDBJ databases">
        <title>Draft Genome Sequence of Cumin Blight Pathogen Alternaria burnsii.</title>
        <authorList>
            <person name="Feng Z."/>
        </authorList>
    </citation>
    <scope>NUCLEOTIDE SEQUENCE</scope>
    <source>
        <strain evidence="2">CBS107.38</strain>
    </source>
</reference>
<gene>
    <name evidence="2" type="ORF">GT037_010012</name>
</gene>
<evidence type="ECO:0000313" key="3">
    <source>
        <dbReference type="Proteomes" id="UP000596902"/>
    </source>
</evidence>
<keyword evidence="1" id="KW-0732">Signal</keyword>
<accession>A0A8H7AY83</accession>
<evidence type="ECO:0000256" key="1">
    <source>
        <dbReference type="SAM" id="SignalP"/>
    </source>
</evidence>
<reference evidence="2" key="1">
    <citation type="submission" date="2020-01" db="EMBL/GenBank/DDBJ databases">
        <authorList>
            <person name="Feng Z.H.Z."/>
        </authorList>
    </citation>
    <scope>NUCLEOTIDE SEQUENCE</scope>
    <source>
        <strain evidence="2">CBS107.38</strain>
    </source>
</reference>
<sequence length="74" mass="8459">YMIWYAAMPLVVVRWYTALGSDCDGRVRAYMLDTRASEEGSRRDASGTWILSTRNCLMNRRTDSYAVNSGEHGF</sequence>
<keyword evidence="3" id="KW-1185">Reference proteome</keyword>
<dbReference type="EMBL" id="JAAABM010000019">
    <property type="protein sequence ID" value="KAF7671789.1"/>
    <property type="molecule type" value="Genomic_DNA"/>
</dbReference>
<organism evidence="2 3">
    <name type="scientific">Alternaria burnsii</name>
    <dbReference type="NCBI Taxonomy" id="1187904"/>
    <lineage>
        <taxon>Eukaryota</taxon>
        <taxon>Fungi</taxon>
        <taxon>Dikarya</taxon>
        <taxon>Ascomycota</taxon>
        <taxon>Pezizomycotina</taxon>
        <taxon>Dothideomycetes</taxon>
        <taxon>Pleosporomycetidae</taxon>
        <taxon>Pleosporales</taxon>
        <taxon>Pleosporineae</taxon>
        <taxon>Pleosporaceae</taxon>
        <taxon>Alternaria</taxon>
        <taxon>Alternaria sect. Alternaria</taxon>
    </lineage>
</organism>
<proteinExistence type="predicted"/>
<feature type="non-terminal residue" evidence="2">
    <location>
        <position position="1"/>
    </location>
</feature>
<evidence type="ECO:0000313" key="2">
    <source>
        <dbReference type="EMBL" id="KAF7671789.1"/>
    </source>
</evidence>
<dbReference type="Proteomes" id="UP000596902">
    <property type="component" value="Unassembled WGS sequence"/>
</dbReference>
<name>A0A8H7AY83_9PLEO</name>
<dbReference type="AlphaFoldDB" id="A0A8H7AY83"/>
<feature type="signal peptide" evidence="1">
    <location>
        <begin position="1"/>
        <end position="20"/>
    </location>
</feature>
<dbReference type="GeneID" id="62208237"/>
<feature type="chain" id="PRO_5034271446" evidence="1">
    <location>
        <begin position="21"/>
        <end position="74"/>
    </location>
</feature>
<protein>
    <submittedName>
        <fullName evidence="2">Uncharacterized protein</fullName>
    </submittedName>
</protein>